<dbReference type="AlphaFoldDB" id="A0A1T4Q4K8"/>
<keyword evidence="2" id="KW-1185">Reference proteome</keyword>
<evidence type="ECO:0000313" key="2">
    <source>
        <dbReference type="Proteomes" id="UP000189857"/>
    </source>
</evidence>
<reference evidence="1 2" key="1">
    <citation type="submission" date="2017-02" db="EMBL/GenBank/DDBJ databases">
        <authorList>
            <person name="Peterson S.W."/>
        </authorList>
    </citation>
    <scope>NUCLEOTIDE SEQUENCE [LARGE SCALE GENOMIC DNA]</scope>
    <source>
        <strain evidence="1 2">ATCC 17233</strain>
    </source>
</reference>
<accession>A0A1T4Q4K8</accession>
<dbReference type="EMBL" id="FUXA01000016">
    <property type="protein sequence ID" value="SJZ98725.1"/>
    <property type="molecule type" value="Genomic_DNA"/>
</dbReference>
<dbReference type="Proteomes" id="UP000189857">
    <property type="component" value="Unassembled WGS sequence"/>
</dbReference>
<sequence>MQKKWEYSWCYDDVSPYERDEAMDFGYVYAPDRETATDLAWKDIPYNCTIYGIMEVTY</sequence>
<dbReference type="RefSeq" id="WP_159444162.1">
    <property type="nucleotide sequence ID" value="NZ_FMTO01000014.1"/>
</dbReference>
<name>A0A1T4Q4K8_9FIRM</name>
<organism evidence="1 2">
    <name type="scientific">Eubacterium ruminantium</name>
    <dbReference type="NCBI Taxonomy" id="42322"/>
    <lineage>
        <taxon>Bacteria</taxon>
        <taxon>Bacillati</taxon>
        <taxon>Bacillota</taxon>
        <taxon>Clostridia</taxon>
        <taxon>Eubacteriales</taxon>
        <taxon>Eubacteriaceae</taxon>
        <taxon>Eubacterium</taxon>
    </lineage>
</organism>
<proteinExistence type="predicted"/>
<evidence type="ECO:0000313" key="1">
    <source>
        <dbReference type="EMBL" id="SJZ98725.1"/>
    </source>
</evidence>
<protein>
    <submittedName>
        <fullName evidence="1">Uncharacterized protein</fullName>
    </submittedName>
</protein>
<gene>
    <name evidence="1" type="ORF">SAMN02745110_02260</name>
</gene>